<evidence type="ECO:0000259" key="2">
    <source>
        <dbReference type="Pfam" id="PF13240"/>
    </source>
</evidence>
<evidence type="ECO:0000313" key="3">
    <source>
        <dbReference type="EMBL" id="HJB74548.1"/>
    </source>
</evidence>
<feature type="transmembrane region" description="Helical" evidence="1">
    <location>
        <begin position="47"/>
        <end position="68"/>
    </location>
</feature>
<organism evidence="3 4">
    <name type="scientific">Candidatus Eubacterium faecale</name>
    <dbReference type="NCBI Taxonomy" id="2838568"/>
    <lineage>
        <taxon>Bacteria</taxon>
        <taxon>Bacillati</taxon>
        <taxon>Bacillota</taxon>
        <taxon>Clostridia</taxon>
        <taxon>Eubacteriales</taxon>
        <taxon>Eubacteriaceae</taxon>
        <taxon>Eubacterium</taxon>
    </lineage>
</organism>
<protein>
    <submittedName>
        <fullName evidence="3">Zinc ribbon domain-containing protein</fullName>
    </submittedName>
</protein>
<sequence>MKHCTNCGKELPDEAQFCPYCMTGFTETVNVKKNHKHKKNAGSVKKAVAAVVVILCAAVIAAGIFAFVKYGVPAIRGGSGNSQGAVSNGSGIDYESYTGVYFDSDNSASSSIMETGGIELRLLSYDDFDDSFELSLTLISAPPSNRVAEISHIKAVADEDKARFTFEDDGWGNAGQGTITFQGNHVYLETVVTAGDPNAMWQLDITNQELVKMSVDNQYLRDLTELLPDIYTAAYYLGGEVMPNQDIESYVLHTFADAEIYTYYGSDEIYRITLEYDTLEKKQKYKFGELNGFTKFSDIENITWGSTYTDGDLIVYTYEKMNGYHTELRFKNSELYSVSFWNYDYE</sequence>
<evidence type="ECO:0000313" key="4">
    <source>
        <dbReference type="Proteomes" id="UP000823877"/>
    </source>
</evidence>
<reference evidence="3" key="2">
    <citation type="submission" date="2021-04" db="EMBL/GenBank/DDBJ databases">
        <authorList>
            <person name="Gilroy R."/>
        </authorList>
    </citation>
    <scope>NUCLEOTIDE SEQUENCE</scope>
    <source>
        <strain evidence="3">CHK188-16595</strain>
    </source>
</reference>
<keyword evidence="1" id="KW-1133">Transmembrane helix</keyword>
<comment type="caution">
    <text evidence="3">The sequence shown here is derived from an EMBL/GenBank/DDBJ whole genome shotgun (WGS) entry which is preliminary data.</text>
</comment>
<keyword evidence="1" id="KW-0812">Transmembrane</keyword>
<keyword evidence="1" id="KW-0472">Membrane</keyword>
<dbReference type="Proteomes" id="UP000823877">
    <property type="component" value="Unassembled WGS sequence"/>
</dbReference>
<proteinExistence type="predicted"/>
<gene>
    <name evidence="3" type="ORF">IAA37_02605</name>
</gene>
<dbReference type="InterPro" id="IPR026870">
    <property type="entry name" value="Zinc_ribbon_dom"/>
</dbReference>
<evidence type="ECO:0000256" key="1">
    <source>
        <dbReference type="SAM" id="Phobius"/>
    </source>
</evidence>
<dbReference type="EMBL" id="DWXN01000005">
    <property type="protein sequence ID" value="HJB74548.1"/>
    <property type="molecule type" value="Genomic_DNA"/>
</dbReference>
<reference evidence="3" key="1">
    <citation type="journal article" date="2021" name="PeerJ">
        <title>Extensive microbial diversity within the chicken gut microbiome revealed by metagenomics and culture.</title>
        <authorList>
            <person name="Gilroy R."/>
            <person name="Ravi A."/>
            <person name="Getino M."/>
            <person name="Pursley I."/>
            <person name="Horton D.L."/>
            <person name="Alikhan N.F."/>
            <person name="Baker D."/>
            <person name="Gharbi K."/>
            <person name="Hall N."/>
            <person name="Watson M."/>
            <person name="Adriaenssens E.M."/>
            <person name="Foster-Nyarko E."/>
            <person name="Jarju S."/>
            <person name="Secka A."/>
            <person name="Antonio M."/>
            <person name="Oren A."/>
            <person name="Chaudhuri R.R."/>
            <person name="La Ragione R."/>
            <person name="Hildebrand F."/>
            <person name="Pallen M.J."/>
        </authorList>
    </citation>
    <scope>NUCLEOTIDE SEQUENCE</scope>
    <source>
        <strain evidence="3">CHK188-16595</strain>
    </source>
</reference>
<dbReference type="AlphaFoldDB" id="A0A9D2S871"/>
<feature type="domain" description="Zinc-ribbon" evidence="2">
    <location>
        <begin position="3"/>
        <end position="21"/>
    </location>
</feature>
<name>A0A9D2S871_9FIRM</name>
<dbReference type="Pfam" id="PF13240">
    <property type="entry name" value="Zn_Ribbon_1"/>
    <property type="match status" value="1"/>
</dbReference>
<accession>A0A9D2S871</accession>